<keyword evidence="2 5" id="KW-0812">Transmembrane</keyword>
<feature type="transmembrane region" description="Helical" evidence="5">
    <location>
        <begin position="15"/>
        <end position="38"/>
    </location>
</feature>
<accession>A0A831WZ64</accession>
<organism evidence="6">
    <name type="scientific">Thermorudis peleae</name>
    <dbReference type="NCBI Taxonomy" id="1382356"/>
    <lineage>
        <taxon>Bacteria</taxon>
        <taxon>Pseudomonadati</taxon>
        <taxon>Thermomicrobiota</taxon>
        <taxon>Thermomicrobia</taxon>
        <taxon>Thermomicrobia incertae sedis</taxon>
        <taxon>Thermorudis</taxon>
    </lineage>
</organism>
<dbReference type="InterPro" id="IPR019109">
    <property type="entry name" value="MamF_MmsF"/>
</dbReference>
<dbReference type="AlphaFoldDB" id="A0A831WZ64"/>
<evidence type="ECO:0000256" key="1">
    <source>
        <dbReference type="ARBA" id="ARBA00004141"/>
    </source>
</evidence>
<feature type="transmembrane region" description="Helical" evidence="5">
    <location>
        <begin position="102"/>
        <end position="132"/>
    </location>
</feature>
<feature type="transmembrane region" description="Helical" evidence="5">
    <location>
        <begin position="59"/>
        <end position="82"/>
    </location>
</feature>
<reference evidence="6" key="1">
    <citation type="journal article" date="2020" name="mSystems">
        <title>Genome- and Community-Level Interaction Insights into Carbon Utilization and Element Cycling Functions of Hydrothermarchaeota in Hydrothermal Sediment.</title>
        <authorList>
            <person name="Zhou Z."/>
            <person name="Liu Y."/>
            <person name="Xu W."/>
            <person name="Pan J."/>
            <person name="Luo Z.H."/>
            <person name="Li M."/>
        </authorList>
    </citation>
    <scope>NUCLEOTIDE SEQUENCE [LARGE SCALE GENOMIC DNA]</scope>
    <source>
        <strain evidence="6">SpSt-210</strain>
    </source>
</reference>
<evidence type="ECO:0000256" key="4">
    <source>
        <dbReference type="ARBA" id="ARBA00023136"/>
    </source>
</evidence>
<dbReference type="Pfam" id="PF09685">
    <property type="entry name" value="MamF_MmsF"/>
    <property type="match status" value="1"/>
</dbReference>
<keyword evidence="3 5" id="KW-1133">Transmembrane helix</keyword>
<comment type="subcellular location">
    <subcellularLocation>
        <location evidence="1">Membrane</location>
        <topology evidence="1">Multi-pass membrane protein</topology>
    </subcellularLocation>
</comment>
<evidence type="ECO:0000313" key="6">
    <source>
        <dbReference type="EMBL" id="HEG90249.1"/>
    </source>
</evidence>
<keyword evidence="4 5" id="KW-0472">Membrane</keyword>
<protein>
    <submittedName>
        <fullName evidence="6">DUF4870 domain-containing protein</fullName>
    </submittedName>
</protein>
<evidence type="ECO:0000256" key="3">
    <source>
        <dbReference type="ARBA" id="ARBA00022989"/>
    </source>
</evidence>
<sequence length="170" mass="18664">MDVLNQQPSDQERTLAGIAHLLILASIYGVLLSIVIWWRERERSRYVAFQAAQAMLYQFAVYVLSILLAFAAIAVVWLPFIWVGPPVPDVSPEGEVFTAVRIFTFVFVLVITIGIVMMALLLSLAAIGYAVYGSVRCFQGRPFQYLLIGPVAERLVPPVPPSGGSEPAAL</sequence>
<dbReference type="EMBL" id="DSIY01000048">
    <property type="protein sequence ID" value="HEG90249.1"/>
    <property type="molecule type" value="Genomic_DNA"/>
</dbReference>
<evidence type="ECO:0000256" key="2">
    <source>
        <dbReference type="ARBA" id="ARBA00022692"/>
    </source>
</evidence>
<evidence type="ECO:0000256" key="5">
    <source>
        <dbReference type="SAM" id="Phobius"/>
    </source>
</evidence>
<name>A0A831WZ64_9BACT</name>
<gene>
    <name evidence="6" type="ORF">ENP34_02220</name>
</gene>
<proteinExistence type="predicted"/>
<comment type="caution">
    <text evidence="6">The sequence shown here is derived from an EMBL/GenBank/DDBJ whole genome shotgun (WGS) entry which is preliminary data.</text>
</comment>